<feature type="compositionally biased region" description="Low complexity" evidence="6">
    <location>
        <begin position="266"/>
        <end position="287"/>
    </location>
</feature>
<comment type="similarity">
    <text evidence="2">Belongs to the VAMP-associated protein (VAP) (TC 9.B.17) family.</text>
</comment>
<dbReference type="GO" id="GO:0090158">
    <property type="term" value="P:endoplasmic reticulum membrane organization"/>
    <property type="evidence" value="ECO:0007669"/>
    <property type="project" value="TreeGrafter"/>
</dbReference>
<evidence type="ECO:0000256" key="5">
    <source>
        <dbReference type="ARBA" id="ARBA00023136"/>
    </source>
</evidence>
<keyword evidence="4 7" id="KW-1133">Transmembrane helix</keyword>
<dbReference type="Proteomes" id="UP000827284">
    <property type="component" value="Unassembled WGS sequence"/>
</dbReference>
<gene>
    <name evidence="9" type="ORF">EMPS_10095</name>
</gene>
<feature type="domain" description="MSP" evidence="8">
    <location>
        <begin position="9"/>
        <end position="130"/>
    </location>
</feature>
<dbReference type="GO" id="GO:0005789">
    <property type="term" value="C:endoplasmic reticulum membrane"/>
    <property type="evidence" value="ECO:0007669"/>
    <property type="project" value="InterPro"/>
</dbReference>
<dbReference type="GO" id="GO:0061817">
    <property type="term" value="P:endoplasmic reticulum-plasma membrane tethering"/>
    <property type="evidence" value="ECO:0007669"/>
    <property type="project" value="TreeGrafter"/>
</dbReference>
<keyword evidence="10" id="KW-1185">Reference proteome</keyword>
<feature type="compositionally biased region" description="Polar residues" evidence="6">
    <location>
        <begin position="212"/>
        <end position="230"/>
    </location>
</feature>
<feature type="transmembrane region" description="Helical" evidence="7">
    <location>
        <begin position="541"/>
        <end position="562"/>
    </location>
</feature>
<keyword evidence="5 7" id="KW-0472">Membrane</keyword>
<feature type="region of interest" description="Disordered" evidence="6">
    <location>
        <begin position="262"/>
        <end position="331"/>
    </location>
</feature>
<feature type="compositionally biased region" description="Low complexity" evidence="6">
    <location>
        <begin position="191"/>
        <end position="211"/>
    </location>
</feature>
<feature type="compositionally biased region" description="Low complexity" evidence="6">
    <location>
        <begin position="297"/>
        <end position="331"/>
    </location>
</feature>
<comment type="subcellular location">
    <subcellularLocation>
        <location evidence="1">Membrane</location>
        <topology evidence="1">Single-pass type IV membrane protein</topology>
    </subcellularLocation>
</comment>
<dbReference type="GO" id="GO:0033149">
    <property type="term" value="F:FFAT motif binding"/>
    <property type="evidence" value="ECO:0007669"/>
    <property type="project" value="TreeGrafter"/>
</dbReference>
<dbReference type="PANTHER" id="PTHR10809:SF6">
    <property type="entry name" value="AT11025P-RELATED"/>
    <property type="match status" value="1"/>
</dbReference>
<dbReference type="InterPro" id="IPR000535">
    <property type="entry name" value="MSP_dom"/>
</dbReference>
<reference evidence="9" key="1">
    <citation type="submission" date="2021-11" db="EMBL/GenBank/DDBJ databases">
        <authorList>
            <person name="Herlambang A."/>
            <person name="Guo Y."/>
            <person name="Takashima Y."/>
            <person name="Nishizawa T."/>
        </authorList>
    </citation>
    <scope>NUCLEOTIDE SEQUENCE</scope>
    <source>
        <strain evidence="9">E1425</strain>
    </source>
</reference>
<dbReference type="AlphaFoldDB" id="A0A9P3HJE9"/>
<dbReference type="InterPro" id="IPR013783">
    <property type="entry name" value="Ig-like_fold"/>
</dbReference>
<dbReference type="EMBL" id="BQFW01000014">
    <property type="protein sequence ID" value="GJJ77736.1"/>
    <property type="molecule type" value="Genomic_DNA"/>
</dbReference>
<evidence type="ECO:0000256" key="7">
    <source>
        <dbReference type="SAM" id="Phobius"/>
    </source>
</evidence>
<evidence type="ECO:0000256" key="3">
    <source>
        <dbReference type="ARBA" id="ARBA00022692"/>
    </source>
</evidence>
<dbReference type="OrthoDB" id="1033427at2759"/>
<dbReference type="InterPro" id="IPR016763">
    <property type="entry name" value="VAP"/>
</dbReference>
<proteinExistence type="inferred from homology"/>
<evidence type="ECO:0000313" key="10">
    <source>
        <dbReference type="Proteomes" id="UP000827284"/>
    </source>
</evidence>
<dbReference type="GO" id="GO:0005886">
    <property type="term" value="C:plasma membrane"/>
    <property type="evidence" value="ECO:0007669"/>
    <property type="project" value="TreeGrafter"/>
</dbReference>
<dbReference type="SUPFAM" id="SSF49354">
    <property type="entry name" value="PapD-like"/>
    <property type="match status" value="1"/>
</dbReference>
<keyword evidence="3 7" id="KW-0812">Transmembrane</keyword>
<organism evidence="9 10">
    <name type="scientific">Entomortierella parvispora</name>
    <dbReference type="NCBI Taxonomy" id="205924"/>
    <lineage>
        <taxon>Eukaryota</taxon>
        <taxon>Fungi</taxon>
        <taxon>Fungi incertae sedis</taxon>
        <taxon>Mucoromycota</taxon>
        <taxon>Mortierellomycotina</taxon>
        <taxon>Mortierellomycetes</taxon>
        <taxon>Mortierellales</taxon>
        <taxon>Mortierellaceae</taxon>
        <taxon>Entomortierella</taxon>
    </lineage>
</organism>
<dbReference type="PROSITE" id="PS50202">
    <property type="entry name" value="MSP"/>
    <property type="match status" value="1"/>
</dbReference>
<dbReference type="Gene3D" id="2.60.40.10">
    <property type="entry name" value="Immunoglobulins"/>
    <property type="match status" value="1"/>
</dbReference>
<feature type="compositionally biased region" description="Low complexity" evidence="6">
    <location>
        <begin position="172"/>
        <end position="183"/>
    </location>
</feature>
<reference evidence="9" key="2">
    <citation type="journal article" date="2022" name="Microbiol. Resour. Announc.">
        <title>Whole-Genome Sequence of Entomortierella parvispora E1425, a Mucoromycotan Fungus Associated with Burkholderiaceae-Related Endosymbiotic Bacteria.</title>
        <authorList>
            <person name="Herlambang A."/>
            <person name="Guo Y."/>
            <person name="Takashima Y."/>
            <person name="Narisawa K."/>
            <person name="Ohta H."/>
            <person name="Nishizawa T."/>
        </authorList>
    </citation>
    <scope>NUCLEOTIDE SEQUENCE</scope>
    <source>
        <strain evidence="9">E1425</strain>
    </source>
</reference>
<accession>A0A9P3HJE9</accession>
<evidence type="ECO:0000256" key="2">
    <source>
        <dbReference type="ARBA" id="ARBA00008932"/>
    </source>
</evidence>
<feature type="compositionally biased region" description="Pro residues" evidence="6">
    <location>
        <begin position="160"/>
        <end position="171"/>
    </location>
</feature>
<evidence type="ECO:0000256" key="6">
    <source>
        <dbReference type="SAM" id="MobiDB-lite"/>
    </source>
</evidence>
<comment type="caution">
    <text evidence="9">The sequence shown here is derived from an EMBL/GenBank/DDBJ whole genome shotgun (WGS) entry which is preliminary data.</text>
</comment>
<evidence type="ECO:0000256" key="4">
    <source>
        <dbReference type="ARBA" id="ARBA00022989"/>
    </source>
</evidence>
<evidence type="ECO:0000313" key="9">
    <source>
        <dbReference type="EMBL" id="GJJ77736.1"/>
    </source>
</evidence>
<dbReference type="Pfam" id="PF00635">
    <property type="entry name" value="Motile_Sperm"/>
    <property type="match status" value="1"/>
</dbReference>
<protein>
    <recommendedName>
        <fullName evidence="8">MSP domain-containing protein</fullName>
    </recommendedName>
</protein>
<feature type="region of interest" description="Disordered" evidence="6">
    <location>
        <begin position="144"/>
        <end position="230"/>
    </location>
</feature>
<dbReference type="InterPro" id="IPR008962">
    <property type="entry name" value="PapD-like_sf"/>
</dbReference>
<evidence type="ECO:0000259" key="8">
    <source>
        <dbReference type="PROSITE" id="PS50202"/>
    </source>
</evidence>
<evidence type="ECO:0000256" key="1">
    <source>
        <dbReference type="ARBA" id="ARBA00004211"/>
    </source>
</evidence>
<dbReference type="PANTHER" id="PTHR10809">
    <property type="entry name" value="VESICLE-ASSOCIATED MEMBRANE PROTEIN-ASSOCIATED PROTEIN"/>
    <property type="match status" value="1"/>
</dbReference>
<sequence>MALHSYTMPVDLFPARYISFRRPLTRIVEEPLVIVNPNRSPVAFKVKTTTINSYCVKPNVGQIPAGGRVEISVKRLAMSEEPLPGEGCRDKFLILTVPISSKWAGEDAKDLWPKIDSDSTLRDKILKQKLGVTFLLARQLMTPQTSEEGTAANDNEVDDVPPPYSERPQPQPLVQSVQQAPSQEQSAIMMTEQSTESTPPSSTSSATTTISDSGINSNINDEGTSNRRLSSISTPRAQIAVHSAPLPVIDSGSSTETRTILDRGISSNNSNNSNGNGSVSNRRPSSVCASTQTSAHSASLPVVDSSSSTETAADTDRSVSSNLTDNSTNNSRAASVISTGQAVFHSVTLPVVDFDSLTETTTVTDRGINSNASTSSTQAPAHDVPLSIVDPSATTETIVVTDRAICSSNANNDCAHNNNGRVSITHMSQDPARNVSLSVVDSDPSIVIPVSMEIGLEVLSKTIQEVESALGHIKQNLTAAPSATLVLESEELARGLDSAEQGVLGLRNTVDRIKQSFTAALPQGKVDSNPSAPRIKKNTKLAFPPAYVAGAMLVVVIATRFFF</sequence>
<name>A0A9P3HJE9_9FUNG</name>